<organism evidence="2 3">
    <name type="scientific">Phycicoccus elongatus Lp2</name>
    <dbReference type="NCBI Taxonomy" id="1193181"/>
    <lineage>
        <taxon>Bacteria</taxon>
        <taxon>Bacillati</taxon>
        <taxon>Actinomycetota</taxon>
        <taxon>Actinomycetes</taxon>
        <taxon>Micrococcales</taxon>
        <taxon>Intrasporangiaceae</taxon>
        <taxon>Phycicoccus</taxon>
    </lineage>
</organism>
<keyword evidence="1" id="KW-1133">Transmembrane helix</keyword>
<evidence type="ECO:0000313" key="3">
    <source>
        <dbReference type="Proteomes" id="UP000013167"/>
    </source>
</evidence>
<dbReference type="eggNOG" id="ENOG5032V90">
    <property type="taxonomic scope" value="Bacteria"/>
</dbReference>
<proteinExistence type="predicted"/>
<feature type="transmembrane region" description="Helical" evidence="1">
    <location>
        <begin position="185"/>
        <end position="209"/>
    </location>
</feature>
<sequence>MSWLALWLLAIAVMDLVRPVVEGRRELAPAFGAGVLVVLTALTGMIGVADILVLAASLAPMAGWWWFSERAQGSRGRDHLLALGSLGGGGLLLLALSGWAGLPGGALGTWLGWSDLPLLGGPMSPERMRFVLLVAALLLANLATGNIVVRLVLVAIGALRPGARVGTQPADRLKGGRLLGPMERLLILGLGLAGQLTAAGLVIGAKGLIRFPELQSRAKDGTAIDGLGIDEMTEYFLIGSFASWLLALGSLALLH</sequence>
<reference evidence="2 3" key="1">
    <citation type="journal article" date="2013" name="ISME J.">
        <title>A metabolic model for members of the genus Tetrasphaera involved in enhanced biological phosphorus removal.</title>
        <authorList>
            <person name="Kristiansen R."/>
            <person name="Nguyen H.T.T."/>
            <person name="Saunders A.M."/>
            <person name="Nielsen J.L."/>
            <person name="Wimmer R."/>
            <person name="Le V.Q."/>
            <person name="McIlroy S.J."/>
            <person name="Petrovski S."/>
            <person name="Seviour R.J."/>
            <person name="Calteau A."/>
            <person name="Nielsen K.L."/>
            <person name="Nielsen P.H."/>
        </authorList>
    </citation>
    <scope>NUCLEOTIDE SEQUENCE [LARGE SCALE GENOMIC DNA]</scope>
    <source>
        <strain evidence="2 3">Lp2</strain>
    </source>
</reference>
<evidence type="ECO:0000313" key="2">
    <source>
        <dbReference type="EMBL" id="CCH69729.1"/>
    </source>
</evidence>
<keyword evidence="1" id="KW-0472">Membrane</keyword>
<feature type="transmembrane region" description="Helical" evidence="1">
    <location>
        <begin position="130"/>
        <end position="159"/>
    </location>
</feature>
<name>N0E470_9MICO</name>
<keyword evidence="1" id="KW-0812">Transmembrane</keyword>
<protein>
    <submittedName>
        <fullName evidence="2">Uncharacterized protein</fullName>
    </submittedName>
</protein>
<feature type="transmembrane region" description="Helical" evidence="1">
    <location>
        <begin position="35"/>
        <end position="59"/>
    </location>
</feature>
<dbReference type="Proteomes" id="UP000013167">
    <property type="component" value="Unassembled WGS sequence"/>
</dbReference>
<dbReference type="RefSeq" id="WP_010849621.1">
    <property type="nucleotide sequence ID" value="NZ_HF570956.1"/>
</dbReference>
<accession>N0E470</accession>
<evidence type="ECO:0000256" key="1">
    <source>
        <dbReference type="SAM" id="Phobius"/>
    </source>
</evidence>
<dbReference type="EMBL" id="CAIZ01000098">
    <property type="protein sequence ID" value="CCH69729.1"/>
    <property type="molecule type" value="Genomic_DNA"/>
</dbReference>
<dbReference type="AlphaFoldDB" id="N0E470"/>
<feature type="transmembrane region" description="Helical" evidence="1">
    <location>
        <begin position="235"/>
        <end position="254"/>
    </location>
</feature>
<keyword evidence="3" id="KW-1185">Reference proteome</keyword>
<dbReference type="HOGENOM" id="CLU_080430_0_0_11"/>
<comment type="caution">
    <text evidence="2">The sequence shown here is derived from an EMBL/GenBank/DDBJ whole genome shotgun (WGS) entry which is preliminary data.</text>
</comment>
<dbReference type="OrthoDB" id="4715924at2"/>
<feature type="transmembrane region" description="Helical" evidence="1">
    <location>
        <begin position="80"/>
        <end position="102"/>
    </location>
</feature>
<gene>
    <name evidence="2" type="ORF">BN10_300070</name>
</gene>
<dbReference type="STRING" id="1193181.BN10_300070"/>